<dbReference type="PANTHER" id="PTHR43780">
    <property type="entry name" value="1-AMINOCYCLOPROPANE-1-CARBOXYLATE DEAMINASE-RELATED"/>
    <property type="match status" value="1"/>
</dbReference>
<organism evidence="7 8">
    <name type="scientific">Staphylococcus nepalensis</name>
    <dbReference type="NCBI Taxonomy" id="214473"/>
    <lineage>
        <taxon>Bacteria</taxon>
        <taxon>Bacillati</taxon>
        <taxon>Bacillota</taxon>
        <taxon>Bacilli</taxon>
        <taxon>Bacillales</taxon>
        <taxon>Staphylococcaceae</taxon>
        <taxon>Staphylococcus</taxon>
    </lineage>
</organism>
<dbReference type="InterPro" id="IPR036052">
    <property type="entry name" value="TrpB-like_PALP_sf"/>
</dbReference>
<dbReference type="PIRSF" id="PIRSF006278">
    <property type="entry name" value="ACCD_DCysDesulf"/>
    <property type="match status" value="1"/>
</dbReference>
<evidence type="ECO:0000256" key="2">
    <source>
        <dbReference type="ARBA" id="ARBA00008639"/>
    </source>
</evidence>
<dbReference type="SUPFAM" id="SSF53686">
    <property type="entry name" value="Tryptophan synthase beta subunit-like PLP-dependent enzymes"/>
    <property type="match status" value="1"/>
</dbReference>
<evidence type="ECO:0000256" key="5">
    <source>
        <dbReference type="PIRSR" id="PIRSR006278-2"/>
    </source>
</evidence>
<feature type="modified residue" description="N6-(pyridoxal phosphate)lysine" evidence="5">
    <location>
        <position position="55"/>
    </location>
</feature>
<dbReference type="InterPro" id="IPR001926">
    <property type="entry name" value="TrpB-like_PALP"/>
</dbReference>
<sequence>MNNVDKGGNDMLQRKLNVANLSTPIQKLETLSQTLGKDIYIKRDDYTGTEISGNKVRKLEYTIQYVLDNGYDTIITTGAITSNHARATAALCAKYNIECHLVLRGALKAFEGNLFLDAMLGAHIHVIDEHQSREKAMERLSKDLESENKTPFIVPSGASDWIGAHGYINAFEEIVKQADELNVQFDSINLAVGSGGTYAGLWYGKYIHNLSTQIIGYAVNESASIFKNKVIEIINELDEDITTFDTLSINDQYIGLGYAQATDEELQFYIDIAQQEGVVLDPTYTGKAFRGLVEEIKQGKYDDQKAILFIHTGGLQGYTEETRARIQRLLPTFNKDL</sequence>
<dbReference type="Proteomes" id="UP000254412">
    <property type="component" value="Unassembled WGS sequence"/>
</dbReference>
<reference evidence="7 8" key="1">
    <citation type="submission" date="2018-06" db="EMBL/GenBank/DDBJ databases">
        <authorList>
            <consortium name="Pathogen Informatics"/>
            <person name="Doyle S."/>
        </authorList>
    </citation>
    <scope>NUCLEOTIDE SEQUENCE [LARGE SCALE GENOMIC DNA]</scope>
    <source>
        <strain evidence="7 8">NCTC13834</strain>
    </source>
</reference>
<dbReference type="GO" id="GO:1901605">
    <property type="term" value="P:alpha-amino acid metabolic process"/>
    <property type="evidence" value="ECO:0007669"/>
    <property type="project" value="UniProtKB-ARBA"/>
</dbReference>
<accession>A0A380GIE3</accession>
<comment type="similarity">
    <text evidence="2">Belongs to the ACC deaminase/D-cysteine desulfhydrase family.</text>
</comment>
<dbReference type="Gene3D" id="3.40.50.1100">
    <property type="match status" value="2"/>
</dbReference>
<dbReference type="EC" id="4.4.1.15" evidence="7"/>
<dbReference type="EMBL" id="UHDS01000001">
    <property type="protein sequence ID" value="SUM54176.1"/>
    <property type="molecule type" value="Genomic_DNA"/>
</dbReference>
<comment type="cofactor">
    <cofactor evidence="1">
        <name>pyridoxal 5'-phosphate</name>
        <dbReference type="ChEBI" id="CHEBI:597326"/>
    </cofactor>
</comment>
<protein>
    <submittedName>
        <fullName evidence="7">D-cysteine desulfhydrase</fullName>
        <ecNumber evidence="7">4.4.1.15</ecNumber>
    </submittedName>
</protein>
<dbReference type="InterPro" id="IPR027278">
    <property type="entry name" value="ACCD_DCysDesulf"/>
</dbReference>
<evidence type="ECO:0000259" key="6">
    <source>
        <dbReference type="Pfam" id="PF00291"/>
    </source>
</evidence>
<dbReference type="GO" id="GO:0019148">
    <property type="term" value="F:D-cysteine desulfhydrase activity"/>
    <property type="evidence" value="ECO:0007669"/>
    <property type="project" value="UniProtKB-EC"/>
</dbReference>
<dbReference type="Pfam" id="PF00291">
    <property type="entry name" value="PALP"/>
    <property type="match status" value="1"/>
</dbReference>
<gene>
    <name evidence="7" type="primary">dcyD</name>
    <name evidence="7" type="ORF">NCTC13834_00461</name>
</gene>
<dbReference type="InterPro" id="IPR005966">
    <property type="entry name" value="D-Cys_desShydrase"/>
</dbReference>
<evidence type="ECO:0000313" key="8">
    <source>
        <dbReference type="Proteomes" id="UP000254412"/>
    </source>
</evidence>
<evidence type="ECO:0000256" key="3">
    <source>
        <dbReference type="ARBA" id="ARBA00022898"/>
    </source>
</evidence>
<evidence type="ECO:0000256" key="4">
    <source>
        <dbReference type="PIRSR" id="PIRSR006278-1"/>
    </source>
</evidence>
<feature type="active site" description="Nucleophile" evidence="4">
    <location>
        <position position="82"/>
    </location>
</feature>
<dbReference type="NCBIfam" id="TIGR01275">
    <property type="entry name" value="ACC_deam_rel"/>
    <property type="match status" value="1"/>
</dbReference>
<dbReference type="AlphaFoldDB" id="A0A380GIE3"/>
<keyword evidence="7" id="KW-0456">Lyase</keyword>
<dbReference type="PANTHER" id="PTHR43780:SF2">
    <property type="entry name" value="1-AMINOCYCLOPROPANE-1-CARBOXYLATE DEAMINASE-RELATED"/>
    <property type="match status" value="1"/>
</dbReference>
<evidence type="ECO:0000256" key="1">
    <source>
        <dbReference type="ARBA" id="ARBA00001933"/>
    </source>
</evidence>
<evidence type="ECO:0000313" key="7">
    <source>
        <dbReference type="EMBL" id="SUM54176.1"/>
    </source>
</evidence>
<keyword evidence="3 5" id="KW-0663">Pyridoxal phosphate</keyword>
<feature type="domain" description="Tryptophan synthase beta chain-like PALP" evidence="6">
    <location>
        <begin position="22"/>
        <end position="313"/>
    </location>
</feature>
<name>A0A380GIE3_9STAP</name>
<proteinExistence type="inferred from homology"/>